<keyword evidence="3" id="KW-0167">Capsid protein</keyword>
<dbReference type="InterPro" id="IPR007893">
    <property type="entry name" value="Spore_coat_U/FanG"/>
</dbReference>
<dbReference type="PANTHER" id="PTHR37089">
    <property type="entry name" value="PROTEIN U-RELATED"/>
    <property type="match status" value="1"/>
</dbReference>
<gene>
    <name evidence="3" type="ORF">ACFSKQ_17620</name>
</gene>
<feature type="domain" description="Spore coat protein U/FanG" evidence="2">
    <location>
        <begin position="188"/>
        <end position="316"/>
    </location>
</feature>
<evidence type="ECO:0000313" key="4">
    <source>
        <dbReference type="Proteomes" id="UP001597371"/>
    </source>
</evidence>
<evidence type="ECO:0000256" key="1">
    <source>
        <dbReference type="SAM" id="SignalP"/>
    </source>
</evidence>
<name>A0ABW5CQD3_9HYPH</name>
<feature type="chain" id="PRO_5045300700" evidence="1">
    <location>
        <begin position="27"/>
        <end position="324"/>
    </location>
</feature>
<dbReference type="SMART" id="SM00972">
    <property type="entry name" value="SCPU"/>
    <property type="match status" value="2"/>
</dbReference>
<dbReference type="Pfam" id="PF05229">
    <property type="entry name" value="SCPU"/>
    <property type="match status" value="2"/>
</dbReference>
<proteinExistence type="predicted"/>
<keyword evidence="3" id="KW-0946">Virion</keyword>
<evidence type="ECO:0000313" key="3">
    <source>
        <dbReference type="EMBL" id="MFD2239270.1"/>
    </source>
</evidence>
<feature type="signal peptide" evidence="1">
    <location>
        <begin position="1"/>
        <end position="26"/>
    </location>
</feature>
<reference evidence="4" key="1">
    <citation type="journal article" date="2019" name="Int. J. Syst. Evol. Microbiol.">
        <title>The Global Catalogue of Microorganisms (GCM) 10K type strain sequencing project: providing services to taxonomists for standard genome sequencing and annotation.</title>
        <authorList>
            <consortium name="The Broad Institute Genomics Platform"/>
            <consortium name="The Broad Institute Genome Sequencing Center for Infectious Disease"/>
            <person name="Wu L."/>
            <person name="Ma J."/>
        </authorList>
    </citation>
    <scope>NUCLEOTIDE SEQUENCE [LARGE SCALE GENOMIC DNA]</scope>
    <source>
        <strain evidence="4">ZS-35-S2</strain>
    </source>
</reference>
<dbReference type="InterPro" id="IPR053167">
    <property type="entry name" value="Spore_coat_component"/>
</dbReference>
<protein>
    <submittedName>
        <fullName evidence="3">Spore coat protein U domain-containing protein</fullName>
    </submittedName>
</protein>
<keyword evidence="1" id="KW-0732">Signal</keyword>
<evidence type="ECO:0000259" key="2">
    <source>
        <dbReference type="Pfam" id="PF05229"/>
    </source>
</evidence>
<comment type="caution">
    <text evidence="3">The sequence shown here is derived from an EMBL/GenBank/DDBJ whole genome shotgun (WGS) entry which is preliminary data.</text>
</comment>
<accession>A0ABW5CQD3</accession>
<organism evidence="3 4">
    <name type="scientific">Aureimonas populi</name>
    <dbReference type="NCBI Taxonomy" id="1701758"/>
    <lineage>
        <taxon>Bacteria</taxon>
        <taxon>Pseudomonadati</taxon>
        <taxon>Pseudomonadota</taxon>
        <taxon>Alphaproteobacteria</taxon>
        <taxon>Hyphomicrobiales</taxon>
        <taxon>Aurantimonadaceae</taxon>
        <taxon>Aureimonas</taxon>
    </lineage>
</organism>
<dbReference type="Proteomes" id="UP001597371">
    <property type="component" value="Unassembled WGS sequence"/>
</dbReference>
<sequence length="324" mass="32679">MSGRAALAGLALLAPLLLLLCGPARAASCNVSVESLNFGAVDTLYGQAVDTAGTVAVDCDQVSDSATSVTVCVHIGAGSGGAGNGQRHMRTASGAALAYQIYADPAHSVGWGSSDNSALGRPQAVVMPAANGRASGRMTLYARAFAGQPNAVAGAYGSSFSGLDAFYLAAEGDSLDCLATFGSSFPLTFEARAVVPENCLVETSDIAFGHHGLIESPIDAVGGIGITCTLGTPYTVSLSGGLSGASDPERRIMRSGANEVRYGIYQDAGRSQPWGDAAGTLATGTGTGQRVSAPVYGRVPPQRAAPGTYTDTLSVTITYEDPGS</sequence>
<feature type="domain" description="Spore coat protein U/FanG" evidence="2">
    <location>
        <begin position="23"/>
        <end position="157"/>
    </location>
</feature>
<dbReference type="EMBL" id="JBHUIJ010000028">
    <property type="protein sequence ID" value="MFD2239270.1"/>
    <property type="molecule type" value="Genomic_DNA"/>
</dbReference>
<dbReference type="RefSeq" id="WP_209738267.1">
    <property type="nucleotide sequence ID" value="NZ_CP072611.1"/>
</dbReference>
<keyword evidence="4" id="KW-1185">Reference proteome</keyword>